<evidence type="ECO:0000313" key="9">
    <source>
        <dbReference type="Proteomes" id="UP000007304"/>
    </source>
</evidence>
<keyword evidence="2" id="KW-0813">Transport</keyword>
<dbReference type="STRING" id="858893.H6BXK6"/>
<dbReference type="eggNOG" id="KOG2533">
    <property type="taxonomic scope" value="Eukaryota"/>
</dbReference>
<feature type="transmembrane region" description="Helical" evidence="6">
    <location>
        <begin position="249"/>
        <end position="267"/>
    </location>
</feature>
<dbReference type="Proteomes" id="UP000007304">
    <property type="component" value="Unassembled WGS sequence"/>
</dbReference>
<dbReference type="FunFam" id="1.20.1250.20:FF:000018">
    <property type="entry name" value="MFS transporter permease"/>
    <property type="match status" value="1"/>
</dbReference>
<proteinExistence type="predicted"/>
<evidence type="ECO:0000313" key="8">
    <source>
        <dbReference type="EMBL" id="EHY56253.1"/>
    </source>
</evidence>
<dbReference type="AlphaFoldDB" id="H6BXK6"/>
<comment type="subcellular location">
    <subcellularLocation>
        <location evidence="1">Membrane</location>
        <topology evidence="1">Multi-pass membrane protein</topology>
    </subcellularLocation>
</comment>
<dbReference type="FunFam" id="1.20.1250.20:FF:000013">
    <property type="entry name" value="MFS general substrate transporter"/>
    <property type="match status" value="1"/>
</dbReference>
<feature type="transmembrane region" description="Helical" evidence="6">
    <location>
        <begin position="216"/>
        <end position="237"/>
    </location>
</feature>
<dbReference type="EMBL" id="JH226132">
    <property type="protein sequence ID" value="EHY56253.1"/>
    <property type="molecule type" value="Genomic_DNA"/>
</dbReference>
<dbReference type="RefSeq" id="XP_009156714.1">
    <property type="nucleotide sequence ID" value="XM_009158466.1"/>
</dbReference>
<feature type="transmembrane region" description="Helical" evidence="6">
    <location>
        <begin position="115"/>
        <end position="132"/>
    </location>
</feature>
<name>H6BXK6_EXODN</name>
<dbReference type="VEuPathDB" id="FungiDB:HMPREF1120_04342"/>
<evidence type="ECO:0000259" key="7">
    <source>
        <dbReference type="PROSITE" id="PS50850"/>
    </source>
</evidence>
<dbReference type="OMA" id="FTHTWTE"/>
<dbReference type="InterPro" id="IPR020846">
    <property type="entry name" value="MFS_dom"/>
</dbReference>
<feature type="transmembrane region" description="Helical" evidence="6">
    <location>
        <begin position="184"/>
        <end position="204"/>
    </location>
</feature>
<evidence type="ECO:0000256" key="4">
    <source>
        <dbReference type="ARBA" id="ARBA00022989"/>
    </source>
</evidence>
<feature type="transmembrane region" description="Helical" evidence="6">
    <location>
        <begin position="358"/>
        <end position="379"/>
    </location>
</feature>
<evidence type="ECO:0000256" key="5">
    <source>
        <dbReference type="ARBA" id="ARBA00023136"/>
    </source>
</evidence>
<keyword evidence="4 6" id="KW-1133">Transmembrane helix</keyword>
<dbReference type="InParanoid" id="H6BXK6"/>
<keyword evidence="3 6" id="KW-0812">Transmembrane</keyword>
<feature type="domain" description="Major facilitator superfamily (MFS) profile" evidence="7">
    <location>
        <begin position="119"/>
        <end position="543"/>
    </location>
</feature>
<dbReference type="GO" id="GO:0022857">
    <property type="term" value="F:transmembrane transporter activity"/>
    <property type="evidence" value="ECO:0007669"/>
    <property type="project" value="InterPro"/>
</dbReference>
<dbReference type="HOGENOM" id="CLU_001265_0_1_1"/>
<keyword evidence="5 6" id="KW-0472">Membrane</keyword>
<dbReference type="InterPro" id="IPR011701">
    <property type="entry name" value="MFS"/>
</dbReference>
<feature type="transmembrane region" description="Helical" evidence="6">
    <location>
        <begin position="279"/>
        <end position="301"/>
    </location>
</feature>
<dbReference type="SUPFAM" id="SSF103473">
    <property type="entry name" value="MFS general substrate transporter"/>
    <property type="match status" value="1"/>
</dbReference>
<dbReference type="PANTHER" id="PTHR43791">
    <property type="entry name" value="PERMEASE-RELATED"/>
    <property type="match status" value="1"/>
</dbReference>
<feature type="transmembrane region" description="Helical" evidence="6">
    <location>
        <begin position="399"/>
        <end position="416"/>
    </location>
</feature>
<dbReference type="PANTHER" id="PTHR43791:SF47">
    <property type="entry name" value="MAJOR FACILITATOR SUPERFAMILY (MFS) PROFILE DOMAIN-CONTAINING PROTEIN-RELATED"/>
    <property type="match status" value="1"/>
</dbReference>
<dbReference type="GeneID" id="20308981"/>
<dbReference type="Pfam" id="PF07690">
    <property type="entry name" value="MFS_1"/>
    <property type="match status" value="1"/>
</dbReference>
<keyword evidence="9" id="KW-1185">Reference proteome</keyword>
<feature type="transmembrane region" description="Helical" evidence="6">
    <location>
        <begin position="514"/>
        <end position="538"/>
    </location>
</feature>
<feature type="transmembrane region" description="Helical" evidence="6">
    <location>
        <begin position="450"/>
        <end position="470"/>
    </location>
</feature>
<reference evidence="8" key="1">
    <citation type="submission" date="2011-07" db="EMBL/GenBank/DDBJ databases">
        <title>The Genome Sequence of Exophiala (Wangiella) dermatitidis NIH/UT8656.</title>
        <authorList>
            <consortium name="The Broad Institute Genome Sequencing Platform"/>
            <person name="Cuomo C."/>
            <person name="Wang Z."/>
            <person name="Hunicke-Smith S."/>
            <person name="Szanislo P.J."/>
            <person name="Earl A."/>
            <person name="Young S.K."/>
            <person name="Zeng Q."/>
            <person name="Gargeya S."/>
            <person name="Fitzgerald M."/>
            <person name="Haas B."/>
            <person name="Abouelleil A."/>
            <person name="Alvarado L."/>
            <person name="Arachchi H.M."/>
            <person name="Berlin A."/>
            <person name="Brown A."/>
            <person name="Chapman S.B."/>
            <person name="Chen Z."/>
            <person name="Dunbar C."/>
            <person name="Freedman E."/>
            <person name="Gearin G."/>
            <person name="Gellesch M."/>
            <person name="Goldberg J."/>
            <person name="Griggs A."/>
            <person name="Gujja S."/>
            <person name="Heiman D."/>
            <person name="Howarth C."/>
            <person name="Larson L."/>
            <person name="Lui A."/>
            <person name="MacDonald P.J.P."/>
            <person name="Montmayeur A."/>
            <person name="Murphy C."/>
            <person name="Neiman D."/>
            <person name="Pearson M."/>
            <person name="Priest M."/>
            <person name="Roberts A."/>
            <person name="Saif S."/>
            <person name="Shea T."/>
            <person name="Shenoy N."/>
            <person name="Sisk P."/>
            <person name="Stolte C."/>
            <person name="Sykes S."/>
            <person name="Wortman J."/>
            <person name="Nusbaum C."/>
            <person name="Birren B."/>
        </authorList>
    </citation>
    <scope>NUCLEOTIDE SEQUENCE</scope>
    <source>
        <strain evidence="8">NIH/UT8656</strain>
    </source>
</reference>
<evidence type="ECO:0000256" key="1">
    <source>
        <dbReference type="ARBA" id="ARBA00004141"/>
    </source>
</evidence>
<feature type="non-terminal residue" evidence="8">
    <location>
        <position position="1"/>
    </location>
</feature>
<protein>
    <submittedName>
        <fullName evidence="8">Retrograde regulation protein 2</fullName>
    </submittedName>
</protein>
<accession>H6BXK6</accession>
<feature type="transmembrane region" description="Helical" evidence="6">
    <location>
        <begin position="423"/>
        <end position="444"/>
    </location>
</feature>
<dbReference type="OrthoDB" id="4118226at2759"/>
<evidence type="ECO:0000256" key="2">
    <source>
        <dbReference type="ARBA" id="ARBA00022448"/>
    </source>
</evidence>
<evidence type="ECO:0000256" key="6">
    <source>
        <dbReference type="SAM" id="Phobius"/>
    </source>
</evidence>
<evidence type="ECO:0000256" key="3">
    <source>
        <dbReference type="ARBA" id="ARBA00022692"/>
    </source>
</evidence>
<dbReference type="InterPro" id="IPR036259">
    <property type="entry name" value="MFS_trans_sf"/>
</dbReference>
<dbReference type="PROSITE" id="PS50850">
    <property type="entry name" value="MFS"/>
    <property type="match status" value="1"/>
</dbReference>
<organism evidence="8 9">
    <name type="scientific">Exophiala dermatitidis (strain ATCC 34100 / CBS 525.76 / NIH/UT8656)</name>
    <name type="common">Black yeast</name>
    <name type="synonym">Wangiella dermatitidis</name>
    <dbReference type="NCBI Taxonomy" id="858893"/>
    <lineage>
        <taxon>Eukaryota</taxon>
        <taxon>Fungi</taxon>
        <taxon>Dikarya</taxon>
        <taxon>Ascomycota</taxon>
        <taxon>Pezizomycotina</taxon>
        <taxon>Eurotiomycetes</taxon>
        <taxon>Chaetothyriomycetidae</taxon>
        <taxon>Chaetothyriales</taxon>
        <taxon>Herpotrichiellaceae</taxon>
        <taxon>Exophiala</taxon>
    </lineage>
</organism>
<feature type="transmembrane region" description="Helical" evidence="6">
    <location>
        <begin position="482"/>
        <end position="502"/>
    </location>
</feature>
<dbReference type="Gene3D" id="1.20.1250.20">
    <property type="entry name" value="MFS general substrate transporter like domains"/>
    <property type="match status" value="2"/>
</dbReference>
<dbReference type="GO" id="GO:0016020">
    <property type="term" value="C:membrane"/>
    <property type="evidence" value="ECO:0007669"/>
    <property type="project" value="UniProtKB-SubCell"/>
</dbReference>
<sequence>MFRRCVFAGAQWWKAVLARRLGRSIFGRSQRRPSNLIYVSAWSAFLGEKRTSFCVKFSSESSPNMGSSDTKAVHLENKGPDTQVPIVLDDQYENELLAVQLGNQDKEIKRILRKLDLRLVLTLSVLYLWAFIDRGNLANANIAGMSDDLGLTGTNRYSVLTMIFFIGYILIDAPASFIVRKIGAIIWIPSIVLAWGIVTIAQGFCHSWVPLLVCRIILGFLEGGLIPSAIFLISLWYTRYEAHKRLACFYVVGIASTGLSGLLAFGIENMDGLSGIAGWRWIFIIEGIATCFCAIVAYFTLVDLPDRATRRNFLRMPPFLTATESNLMHARIEQDRGDSTVEKVTFRAMLRCARDWKVWEFSAHVMLNNVALYAFAYFLPAILQKGLGYSTSKAQLFTFPPYAVAAPWILFCAWLCDRMKVRGPMMIFNSSLYIIGVSMTGFVAKPEVRYGGVFLGVMGITGNIPTNFAYQHNNVVGQTKRALCAALMTTGGGFGGIIAGNIFRAQDAPNYQPALIICLSFQILSMSLVVKNFFYFTWANRQADKGEKVIEENPTFRFTY</sequence>
<gene>
    <name evidence="8" type="ORF">HMPREF1120_04342</name>
</gene>
<feature type="transmembrane region" description="Helical" evidence="6">
    <location>
        <begin position="157"/>
        <end position="177"/>
    </location>
</feature>